<evidence type="ECO:0000313" key="3">
    <source>
        <dbReference type="EMBL" id="SKC49141.1"/>
    </source>
</evidence>
<dbReference type="Gene3D" id="3.40.30.10">
    <property type="entry name" value="Glutaredoxin"/>
    <property type="match status" value="1"/>
</dbReference>
<proteinExistence type="predicted"/>
<dbReference type="InterPro" id="IPR001853">
    <property type="entry name" value="DSBA-like_thioredoxin_dom"/>
</dbReference>
<dbReference type="EMBL" id="FUZP01000001">
    <property type="protein sequence ID" value="SKC49141.1"/>
    <property type="molecule type" value="Genomic_DNA"/>
</dbReference>
<dbReference type="PANTHER" id="PTHR13887:SF41">
    <property type="entry name" value="THIOREDOXIN SUPERFAMILY PROTEIN"/>
    <property type="match status" value="1"/>
</dbReference>
<feature type="domain" description="DSBA-like thioredoxin" evidence="2">
    <location>
        <begin position="45"/>
        <end position="249"/>
    </location>
</feature>
<feature type="compositionally biased region" description="Low complexity" evidence="1">
    <location>
        <begin position="15"/>
        <end position="29"/>
    </location>
</feature>
<dbReference type="PANTHER" id="PTHR13887">
    <property type="entry name" value="GLUTATHIONE S-TRANSFERASE KAPPA"/>
    <property type="match status" value="1"/>
</dbReference>
<name>A0A1T5JCJ1_9MICO</name>
<dbReference type="GO" id="GO:0016491">
    <property type="term" value="F:oxidoreductase activity"/>
    <property type="evidence" value="ECO:0007669"/>
    <property type="project" value="InterPro"/>
</dbReference>
<dbReference type="AlphaFoldDB" id="A0A1T5JCJ1"/>
<sequence>MTQFSGMRASPRPLTPVVTETTSQPETTTTDAVHSVAQAVGTISVDIWSDIACPWCYIGKRKFEAGMQKYLAAGDDRAVAIEYHSFELAPDTPVDFEGDELDFLSRHKGMPREQVQEMLARVTEIAASVGLDYDFGKLHHTNTVKAHELLHIAKDHGVQLELMERLFKAYFVEGGHVGRIEDLVAYGAEVGLDPVATEATLRSGEMTPRVREDQAIAGQYGIQGVPFFVLDGAYGISGAQEADTFADVLEQVLQVRMAAAAELAAENAEGAEGAEGAATDDKAGA</sequence>
<keyword evidence="4" id="KW-1185">Reference proteome</keyword>
<feature type="region of interest" description="Disordered" evidence="1">
    <location>
        <begin position="1"/>
        <end position="29"/>
    </location>
</feature>
<dbReference type="SUPFAM" id="SSF52833">
    <property type="entry name" value="Thioredoxin-like"/>
    <property type="match status" value="1"/>
</dbReference>
<dbReference type="InterPro" id="IPR036249">
    <property type="entry name" value="Thioredoxin-like_sf"/>
</dbReference>
<evidence type="ECO:0000259" key="2">
    <source>
        <dbReference type="Pfam" id="PF01323"/>
    </source>
</evidence>
<keyword evidence="3" id="KW-0413">Isomerase</keyword>
<dbReference type="STRING" id="123320.SAMN06309945_1426"/>
<organism evidence="3 4">
    <name type="scientific">Okibacterium fritillariae</name>
    <dbReference type="NCBI Taxonomy" id="123320"/>
    <lineage>
        <taxon>Bacteria</taxon>
        <taxon>Bacillati</taxon>
        <taxon>Actinomycetota</taxon>
        <taxon>Actinomycetes</taxon>
        <taxon>Micrococcales</taxon>
        <taxon>Microbacteriaceae</taxon>
        <taxon>Okibacterium</taxon>
    </lineage>
</organism>
<reference evidence="3 4" key="1">
    <citation type="submission" date="2017-02" db="EMBL/GenBank/DDBJ databases">
        <authorList>
            <person name="Peterson S.W."/>
        </authorList>
    </citation>
    <scope>NUCLEOTIDE SEQUENCE [LARGE SCALE GENOMIC DNA]</scope>
    <source>
        <strain evidence="3 4">VKM Ac-2059</strain>
    </source>
</reference>
<dbReference type="GO" id="GO:0016853">
    <property type="term" value="F:isomerase activity"/>
    <property type="evidence" value="ECO:0007669"/>
    <property type="project" value="UniProtKB-KW"/>
</dbReference>
<accession>A0A1T5JCJ1</accession>
<dbReference type="Proteomes" id="UP000190857">
    <property type="component" value="Unassembled WGS sequence"/>
</dbReference>
<evidence type="ECO:0000313" key="4">
    <source>
        <dbReference type="Proteomes" id="UP000190857"/>
    </source>
</evidence>
<protein>
    <submittedName>
        <fullName evidence="3">Predicted dithiol-disulfide isomerase, DsbA family</fullName>
    </submittedName>
</protein>
<evidence type="ECO:0000256" key="1">
    <source>
        <dbReference type="SAM" id="MobiDB-lite"/>
    </source>
</evidence>
<gene>
    <name evidence="3" type="ORF">SAMN06309945_1426</name>
</gene>
<dbReference type="CDD" id="cd03024">
    <property type="entry name" value="DsbA_FrnE"/>
    <property type="match status" value="1"/>
</dbReference>
<dbReference type="Pfam" id="PF01323">
    <property type="entry name" value="DSBA"/>
    <property type="match status" value="1"/>
</dbReference>